<evidence type="ECO:0000256" key="3">
    <source>
        <dbReference type="ARBA" id="ARBA00022741"/>
    </source>
</evidence>
<dbReference type="GO" id="GO:0005737">
    <property type="term" value="C:cytoplasm"/>
    <property type="evidence" value="ECO:0007669"/>
    <property type="project" value="InterPro"/>
</dbReference>
<reference evidence="10" key="1">
    <citation type="submission" date="2016-06" db="UniProtKB">
        <authorList>
            <consortium name="WormBaseParasite"/>
        </authorList>
    </citation>
    <scope>IDENTIFICATION</scope>
</reference>
<dbReference type="Gene3D" id="3.40.50.800">
    <property type="entry name" value="Anticodon-binding domain"/>
    <property type="match status" value="1"/>
</dbReference>
<keyword evidence="4" id="KW-0067">ATP-binding</keyword>
<dbReference type="Pfam" id="PF03129">
    <property type="entry name" value="HGTP_anticodon"/>
    <property type="match status" value="1"/>
</dbReference>
<evidence type="ECO:0000256" key="5">
    <source>
        <dbReference type="ARBA" id="ARBA00022917"/>
    </source>
</evidence>
<dbReference type="PROSITE" id="PS50862">
    <property type="entry name" value="AA_TRNA_LIGASE_II"/>
    <property type="match status" value="1"/>
</dbReference>
<feature type="domain" description="Aminoacyl-transfer RNA synthetases class-II family profile" evidence="7">
    <location>
        <begin position="1"/>
        <end position="144"/>
    </location>
</feature>
<dbReference type="SUPFAM" id="SSF52954">
    <property type="entry name" value="Class II aaRS ABD-related"/>
    <property type="match status" value="1"/>
</dbReference>
<dbReference type="PANTHER" id="PTHR43382">
    <property type="entry name" value="PROLYL-TRNA SYNTHETASE"/>
    <property type="match status" value="1"/>
</dbReference>
<reference evidence="8 9" key="2">
    <citation type="submission" date="2018-11" db="EMBL/GenBank/DDBJ databases">
        <authorList>
            <consortium name="Pathogen Informatics"/>
        </authorList>
    </citation>
    <scope>NUCLEOTIDE SEQUENCE [LARGE SCALE GENOMIC DNA]</scope>
</reference>
<evidence type="ECO:0000256" key="2">
    <source>
        <dbReference type="ARBA" id="ARBA00022598"/>
    </source>
</evidence>
<dbReference type="EC" id="6.1.1.15" evidence="1"/>
<dbReference type="WBParaSite" id="OFLC_0000779401-mRNA-1">
    <property type="protein sequence ID" value="OFLC_0000779401-mRNA-1"/>
    <property type="gene ID" value="OFLC_0000779401"/>
</dbReference>
<organism evidence="10">
    <name type="scientific">Onchocerca flexuosa</name>
    <dbReference type="NCBI Taxonomy" id="387005"/>
    <lineage>
        <taxon>Eukaryota</taxon>
        <taxon>Metazoa</taxon>
        <taxon>Ecdysozoa</taxon>
        <taxon>Nematoda</taxon>
        <taxon>Chromadorea</taxon>
        <taxon>Rhabditida</taxon>
        <taxon>Spirurina</taxon>
        <taxon>Spiruromorpha</taxon>
        <taxon>Filarioidea</taxon>
        <taxon>Onchocercidae</taxon>
        <taxon>Onchocerca</taxon>
    </lineage>
</organism>
<dbReference type="GO" id="GO:0006433">
    <property type="term" value="P:prolyl-tRNA aminoacylation"/>
    <property type="evidence" value="ECO:0007669"/>
    <property type="project" value="InterPro"/>
</dbReference>
<dbReference type="InterPro" id="IPR045864">
    <property type="entry name" value="aa-tRNA-synth_II/BPL/LPL"/>
</dbReference>
<dbReference type="AlphaFoldDB" id="A0A183HJY3"/>
<evidence type="ECO:0000313" key="9">
    <source>
        <dbReference type="Proteomes" id="UP000267606"/>
    </source>
</evidence>
<dbReference type="Gene3D" id="3.30.930.10">
    <property type="entry name" value="Bira Bifunctional Protein, Domain 2"/>
    <property type="match status" value="1"/>
</dbReference>
<keyword evidence="3" id="KW-0547">Nucleotide-binding</keyword>
<dbReference type="InterPro" id="IPR002314">
    <property type="entry name" value="aa-tRNA-synt_IIb"/>
</dbReference>
<dbReference type="FunFam" id="3.40.50.800:FF:000005">
    <property type="entry name" value="bifunctional glutamate/proline--tRNA ligase"/>
    <property type="match status" value="1"/>
</dbReference>
<evidence type="ECO:0000256" key="1">
    <source>
        <dbReference type="ARBA" id="ARBA00012831"/>
    </source>
</evidence>
<dbReference type="Pfam" id="PF00587">
    <property type="entry name" value="tRNA-synt_2b"/>
    <property type="match status" value="1"/>
</dbReference>
<evidence type="ECO:0000256" key="6">
    <source>
        <dbReference type="ARBA" id="ARBA00023146"/>
    </source>
</evidence>
<dbReference type="GO" id="GO:0017101">
    <property type="term" value="C:aminoacyl-tRNA synthetase multienzyme complex"/>
    <property type="evidence" value="ECO:0007669"/>
    <property type="project" value="TreeGrafter"/>
</dbReference>
<sequence>RWEFKHPTPFLRTREFLWQEGHTAFQTKQEAEKEVFIILDLYAKVYMDLLAIPVTKGRKSEKEKFAGGDFTTTVEVYVPINGRGIQGATSHHLGQNFSKMFDISFEDPETGKKTFAWQNSWGMTTRTIGAMIMIHSDNDGLVLPPKVAPIQVIIIPVGITAQMDKKIRQEIIAKTEEVMKILQNSNIRTDIDLRDNYSPGWKFNHWELKGVPIRLEIGPKDIEKSQVSSRDNKQRL</sequence>
<proteinExistence type="predicted"/>
<dbReference type="SUPFAM" id="SSF55681">
    <property type="entry name" value="Class II aaRS and biotin synthetases"/>
    <property type="match status" value="1"/>
</dbReference>
<dbReference type="EMBL" id="UZAJ01008366">
    <property type="protein sequence ID" value="VDO52525.1"/>
    <property type="molecule type" value="Genomic_DNA"/>
</dbReference>
<keyword evidence="6" id="KW-0030">Aminoacyl-tRNA synthetase</keyword>
<evidence type="ECO:0000313" key="8">
    <source>
        <dbReference type="EMBL" id="VDO52525.1"/>
    </source>
</evidence>
<dbReference type="InterPro" id="IPR004154">
    <property type="entry name" value="Anticodon-bd"/>
</dbReference>
<keyword evidence="9" id="KW-1185">Reference proteome</keyword>
<evidence type="ECO:0000256" key="4">
    <source>
        <dbReference type="ARBA" id="ARBA00022840"/>
    </source>
</evidence>
<keyword evidence="2" id="KW-0436">Ligase</keyword>
<accession>A0A183HJY3</accession>
<dbReference type="STRING" id="387005.A0A183HJY3"/>
<name>A0A183HJY3_9BILA</name>
<protein>
    <recommendedName>
        <fullName evidence="1">proline--tRNA ligase</fullName>
        <ecNumber evidence="1">6.1.1.15</ecNumber>
    </recommendedName>
</protein>
<dbReference type="InterPro" id="IPR004499">
    <property type="entry name" value="Pro-tRNA-ligase_IIa_arc-type"/>
</dbReference>
<evidence type="ECO:0000259" key="7">
    <source>
        <dbReference type="PROSITE" id="PS50862"/>
    </source>
</evidence>
<dbReference type="InterPro" id="IPR036621">
    <property type="entry name" value="Anticodon-bd_dom_sf"/>
</dbReference>
<dbReference type="InterPro" id="IPR006195">
    <property type="entry name" value="aa-tRNA-synth_II"/>
</dbReference>
<evidence type="ECO:0000313" key="10">
    <source>
        <dbReference type="WBParaSite" id="OFLC_0000779401-mRNA-1"/>
    </source>
</evidence>
<gene>
    <name evidence="8" type="ORF">OFLC_LOCUS7795</name>
</gene>
<keyword evidence="5" id="KW-0648">Protein biosynthesis</keyword>
<dbReference type="PANTHER" id="PTHR43382:SF2">
    <property type="entry name" value="BIFUNCTIONAL GLUTAMATE_PROLINE--TRNA LIGASE"/>
    <property type="match status" value="1"/>
</dbReference>
<dbReference type="Proteomes" id="UP000267606">
    <property type="component" value="Unassembled WGS sequence"/>
</dbReference>
<dbReference type="GO" id="GO:0005524">
    <property type="term" value="F:ATP binding"/>
    <property type="evidence" value="ECO:0007669"/>
    <property type="project" value="UniProtKB-KW"/>
</dbReference>
<dbReference type="GO" id="GO:0004827">
    <property type="term" value="F:proline-tRNA ligase activity"/>
    <property type="evidence" value="ECO:0007669"/>
    <property type="project" value="UniProtKB-EC"/>
</dbReference>